<evidence type="ECO:0000256" key="2">
    <source>
        <dbReference type="ARBA" id="ARBA00022801"/>
    </source>
</evidence>
<evidence type="ECO:0000313" key="5">
    <source>
        <dbReference type="EMBL" id="KAK8966986.1"/>
    </source>
</evidence>
<name>A0ABR2MSM9_9ASPA</name>
<dbReference type="InterPro" id="IPR031675">
    <property type="entry name" value="STPPase_N"/>
</dbReference>
<dbReference type="Pfam" id="PF16891">
    <property type="entry name" value="STPPase_N"/>
    <property type="match status" value="2"/>
</dbReference>
<dbReference type="EMBL" id="JBBWWR010000005">
    <property type="protein sequence ID" value="KAK8966986.1"/>
    <property type="molecule type" value="Genomic_DNA"/>
</dbReference>
<keyword evidence="2" id="KW-0378">Hydrolase</keyword>
<feature type="domain" description="Serine-threonine protein phosphatase N-terminal" evidence="4">
    <location>
        <begin position="14"/>
        <end position="48"/>
    </location>
</feature>
<evidence type="ECO:0000259" key="4">
    <source>
        <dbReference type="Pfam" id="PF16891"/>
    </source>
</evidence>
<evidence type="ECO:0000256" key="1">
    <source>
        <dbReference type="ARBA" id="ARBA00022723"/>
    </source>
</evidence>
<reference evidence="5 6" key="1">
    <citation type="journal article" date="2022" name="Nat. Plants">
        <title>Genomes of leafy and leafless Platanthera orchids illuminate the evolution of mycoheterotrophy.</title>
        <authorList>
            <person name="Li M.H."/>
            <person name="Liu K.W."/>
            <person name="Li Z."/>
            <person name="Lu H.C."/>
            <person name="Ye Q.L."/>
            <person name="Zhang D."/>
            <person name="Wang J.Y."/>
            <person name="Li Y.F."/>
            <person name="Zhong Z.M."/>
            <person name="Liu X."/>
            <person name="Yu X."/>
            <person name="Liu D.K."/>
            <person name="Tu X.D."/>
            <person name="Liu B."/>
            <person name="Hao Y."/>
            <person name="Liao X.Y."/>
            <person name="Jiang Y.T."/>
            <person name="Sun W.H."/>
            <person name="Chen J."/>
            <person name="Chen Y.Q."/>
            <person name="Ai Y."/>
            <person name="Zhai J.W."/>
            <person name="Wu S.S."/>
            <person name="Zhou Z."/>
            <person name="Hsiao Y.Y."/>
            <person name="Wu W.L."/>
            <person name="Chen Y.Y."/>
            <person name="Lin Y.F."/>
            <person name="Hsu J.L."/>
            <person name="Li C.Y."/>
            <person name="Wang Z.W."/>
            <person name="Zhao X."/>
            <person name="Zhong W.Y."/>
            <person name="Ma X.K."/>
            <person name="Ma L."/>
            <person name="Huang J."/>
            <person name="Chen G.Z."/>
            <person name="Huang M.Z."/>
            <person name="Huang L."/>
            <person name="Peng D.H."/>
            <person name="Luo Y.B."/>
            <person name="Zou S.Q."/>
            <person name="Chen S.P."/>
            <person name="Lan S."/>
            <person name="Tsai W.C."/>
            <person name="Van de Peer Y."/>
            <person name="Liu Z.J."/>
        </authorList>
    </citation>
    <scope>NUCLEOTIDE SEQUENCE [LARGE SCALE GENOMIC DNA]</scope>
    <source>
        <strain evidence="5">Lor288</strain>
    </source>
</reference>
<keyword evidence="3" id="KW-0464">Manganese</keyword>
<comment type="caution">
    <text evidence="5">The sequence shown here is derived from an EMBL/GenBank/DDBJ whole genome shotgun (WGS) entry which is preliminary data.</text>
</comment>
<keyword evidence="1" id="KW-0479">Metal-binding</keyword>
<proteinExistence type="predicted"/>
<evidence type="ECO:0000256" key="3">
    <source>
        <dbReference type="ARBA" id="ARBA00023211"/>
    </source>
</evidence>
<organism evidence="5 6">
    <name type="scientific">Platanthera guangdongensis</name>
    <dbReference type="NCBI Taxonomy" id="2320717"/>
    <lineage>
        <taxon>Eukaryota</taxon>
        <taxon>Viridiplantae</taxon>
        <taxon>Streptophyta</taxon>
        <taxon>Embryophyta</taxon>
        <taxon>Tracheophyta</taxon>
        <taxon>Spermatophyta</taxon>
        <taxon>Magnoliopsida</taxon>
        <taxon>Liliopsida</taxon>
        <taxon>Asparagales</taxon>
        <taxon>Orchidaceae</taxon>
        <taxon>Orchidoideae</taxon>
        <taxon>Orchideae</taxon>
        <taxon>Orchidinae</taxon>
        <taxon>Platanthera</taxon>
    </lineage>
</organism>
<accession>A0ABR2MSM9</accession>
<keyword evidence="6" id="KW-1185">Reference proteome</keyword>
<dbReference type="Proteomes" id="UP001412067">
    <property type="component" value="Unassembled WGS sequence"/>
</dbReference>
<sequence length="116" mass="12735">MAAVQGQGIDPALLDDIINRLLEVRSARPGKQVQLSEAEIRQFCVVSRFLRRWQRGGGEAEMAAVQGQGIDPALLDDIINRLLEVRSARPGKQVQLSEAEIRQFCVVSPAGGDARR</sequence>
<gene>
    <name evidence="5" type="ORF">KSP40_PGU006582</name>
</gene>
<evidence type="ECO:0000313" key="6">
    <source>
        <dbReference type="Proteomes" id="UP001412067"/>
    </source>
</evidence>
<protein>
    <submittedName>
        <fullName evidence="5">Serine/threonine-protein phosphatase PP1</fullName>
    </submittedName>
</protein>
<feature type="domain" description="Serine-threonine protein phosphatase N-terminal" evidence="4">
    <location>
        <begin position="75"/>
        <end position="107"/>
    </location>
</feature>